<keyword evidence="3" id="KW-1185">Reference proteome</keyword>
<proteinExistence type="predicted"/>
<protein>
    <submittedName>
        <fullName evidence="2">Alpha beta hydrolase fold protein</fullName>
    </submittedName>
</protein>
<dbReference type="InterPro" id="IPR000073">
    <property type="entry name" value="AB_hydrolase_1"/>
</dbReference>
<sequence>MIEKFITTNELKIAYEVGGPTDGKPVVLVHGWPDCARTWDGILPILHQAGYQTFVPSLRGFGKTEFLNTQTRRTGGFLAFADDLRQFIEALNLGPVRIIGQDWGAQTALVLSSLFGEQYVKAEIVLSEGWKSYDNLTITQIQNYWYQWYMITVQGEHYVRQNKAEFTLHMWQEWSPKYEMDPQAQNELLQFFQNSDWSDVTLNTYRERWGYAPFDGKYADMKERLDKVKKISVPTLNILGKDDTCTDYRMNQNMSQYFDKGFKQEIWSGTGHFIQREAPKRLGTIAAKYFENQL</sequence>
<dbReference type="Gene3D" id="3.40.50.1820">
    <property type="entry name" value="alpha/beta hydrolase"/>
    <property type="match status" value="1"/>
</dbReference>
<dbReference type="PANTHER" id="PTHR43798">
    <property type="entry name" value="MONOACYLGLYCEROL LIPASE"/>
    <property type="match status" value="1"/>
</dbReference>
<dbReference type="PRINTS" id="PR00412">
    <property type="entry name" value="EPOXHYDRLASE"/>
</dbReference>
<dbReference type="RefSeq" id="WP_057880755.1">
    <property type="nucleotide sequence ID" value="NZ_JQCF01000010.1"/>
</dbReference>
<dbReference type="PANTHER" id="PTHR43798:SF33">
    <property type="entry name" value="HYDROLASE, PUTATIVE (AFU_ORTHOLOGUE AFUA_2G14860)-RELATED"/>
    <property type="match status" value="1"/>
</dbReference>
<dbReference type="GO" id="GO:0016787">
    <property type="term" value="F:hydrolase activity"/>
    <property type="evidence" value="ECO:0007669"/>
    <property type="project" value="UniProtKB-KW"/>
</dbReference>
<dbReference type="InterPro" id="IPR050266">
    <property type="entry name" value="AB_hydrolase_sf"/>
</dbReference>
<name>A0A0R2LBY9_9LACO</name>
<organism evidence="2 3">
    <name type="scientific">Companilactobacillus kimchiensis</name>
    <dbReference type="NCBI Taxonomy" id="993692"/>
    <lineage>
        <taxon>Bacteria</taxon>
        <taxon>Bacillati</taxon>
        <taxon>Bacillota</taxon>
        <taxon>Bacilli</taxon>
        <taxon>Lactobacillales</taxon>
        <taxon>Lactobacillaceae</taxon>
        <taxon>Companilactobacillus</taxon>
    </lineage>
</organism>
<gene>
    <name evidence="2" type="ORF">IV57_GL000410</name>
</gene>
<evidence type="ECO:0000259" key="1">
    <source>
        <dbReference type="Pfam" id="PF00561"/>
    </source>
</evidence>
<accession>A0A0R2LBY9</accession>
<evidence type="ECO:0000313" key="2">
    <source>
        <dbReference type="EMBL" id="KRN99352.1"/>
    </source>
</evidence>
<comment type="caution">
    <text evidence="2">The sequence shown here is derived from an EMBL/GenBank/DDBJ whole genome shotgun (WGS) entry which is preliminary data.</text>
</comment>
<dbReference type="SUPFAM" id="SSF53474">
    <property type="entry name" value="alpha/beta-Hydrolases"/>
    <property type="match status" value="1"/>
</dbReference>
<feature type="domain" description="AB hydrolase-1" evidence="1">
    <location>
        <begin position="24"/>
        <end position="278"/>
    </location>
</feature>
<dbReference type="EMBL" id="JQCF01000010">
    <property type="protein sequence ID" value="KRN99352.1"/>
    <property type="molecule type" value="Genomic_DNA"/>
</dbReference>
<dbReference type="GO" id="GO:0016020">
    <property type="term" value="C:membrane"/>
    <property type="evidence" value="ECO:0007669"/>
    <property type="project" value="TreeGrafter"/>
</dbReference>
<dbReference type="InterPro" id="IPR000639">
    <property type="entry name" value="Epox_hydrolase-like"/>
</dbReference>
<dbReference type="Pfam" id="PF00561">
    <property type="entry name" value="Abhydrolase_1"/>
    <property type="match status" value="1"/>
</dbReference>
<dbReference type="InterPro" id="IPR029058">
    <property type="entry name" value="AB_hydrolase_fold"/>
</dbReference>
<reference evidence="2 3" key="1">
    <citation type="journal article" date="2015" name="Genome Announc.">
        <title>Expanding the biotechnology potential of lactobacilli through comparative genomics of 213 strains and associated genera.</title>
        <authorList>
            <person name="Sun Z."/>
            <person name="Harris H.M."/>
            <person name="McCann A."/>
            <person name="Guo C."/>
            <person name="Argimon S."/>
            <person name="Zhang W."/>
            <person name="Yang X."/>
            <person name="Jeffery I.B."/>
            <person name="Cooney J.C."/>
            <person name="Kagawa T.F."/>
            <person name="Liu W."/>
            <person name="Song Y."/>
            <person name="Salvetti E."/>
            <person name="Wrobel A."/>
            <person name="Rasinkangas P."/>
            <person name="Parkhill J."/>
            <person name="Rea M.C."/>
            <person name="O'Sullivan O."/>
            <person name="Ritari J."/>
            <person name="Douillard F.P."/>
            <person name="Paul Ross R."/>
            <person name="Yang R."/>
            <person name="Briner A.E."/>
            <person name="Felis G.E."/>
            <person name="de Vos W.M."/>
            <person name="Barrangou R."/>
            <person name="Klaenhammer T.R."/>
            <person name="Caufield P.W."/>
            <person name="Cui Y."/>
            <person name="Zhang H."/>
            <person name="O'Toole P.W."/>
        </authorList>
    </citation>
    <scope>NUCLEOTIDE SEQUENCE [LARGE SCALE GENOMIC DNA]</scope>
    <source>
        <strain evidence="2 3">DSM 24716</strain>
    </source>
</reference>
<dbReference type="PATRIC" id="fig|993692.3.peg.415"/>
<dbReference type="AlphaFoldDB" id="A0A0R2LBY9"/>
<dbReference type="Proteomes" id="UP000051006">
    <property type="component" value="Unassembled WGS sequence"/>
</dbReference>
<dbReference type="STRING" id="993692.IV57_GL000410"/>
<evidence type="ECO:0000313" key="3">
    <source>
        <dbReference type="Proteomes" id="UP000051006"/>
    </source>
</evidence>
<keyword evidence="2" id="KW-0378">Hydrolase</keyword>